<feature type="compositionally biased region" description="Low complexity" evidence="1">
    <location>
        <begin position="369"/>
        <end position="393"/>
    </location>
</feature>
<feature type="compositionally biased region" description="Low complexity" evidence="1">
    <location>
        <begin position="340"/>
        <end position="351"/>
    </location>
</feature>
<feature type="compositionally biased region" description="Acidic residues" evidence="1">
    <location>
        <begin position="937"/>
        <end position="959"/>
    </location>
</feature>
<gene>
    <name evidence="2" type="ORF">C7M84_024198</name>
</gene>
<organism evidence="2 3">
    <name type="scientific">Penaeus vannamei</name>
    <name type="common">Whiteleg shrimp</name>
    <name type="synonym">Litopenaeus vannamei</name>
    <dbReference type="NCBI Taxonomy" id="6689"/>
    <lineage>
        <taxon>Eukaryota</taxon>
        <taxon>Metazoa</taxon>
        <taxon>Ecdysozoa</taxon>
        <taxon>Arthropoda</taxon>
        <taxon>Crustacea</taxon>
        <taxon>Multicrustacea</taxon>
        <taxon>Malacostraca</taxon>
        <taxon>Eumalacostraca</taxon>
        <taxon>Eucarida</taxon>
        <taxon>Decapoda</taxon>
        <taxon>Dendrobranchiata</taxon>
        <taxon>Penaeoidea</taxon>
        <taxon>Penaeidae</taxon>
        <taxon>Penaeus</taxon>
    </lineage>
</organism>
<feature type="compositionally biased region" description="Acidic residues" evidence="1">
    <location>
        <begin position="752"/>
        <end position="766"/>
    </location>
</feature>
<feature type="region of interest" description="Disordered" evidence="1">
    <location>
        <begin position="572"/>
        <end position="961"/>
    </location>
</feature>
<feature type="region of interest" description="Disordered" evidence="1">
    <location>
        <begin position="340"/>
        <end position="415"/>
    </location>
</feature>
<comment type="caution">
    <text evidence="2">The sequence shown here is derived from an EMBL/GenBank/DDBJ whole genome shotgun (WGS) entry which is preliminary data.</text>
</comment>
<feature type="compositionally biased region" description="Basic and acidic residues" evidence="1">
    <location>
        <begin position="740"/>
        <end position="751"/>
    </location>
</feature>
<dbReference type="OrthoDB" id="6380184at2759"/>
<feature type="compositionally biased region" description="Polar residues" evidence="1">
    <location>
        <begin position="601"/>
        <end position="611"/>
    </location>
</feature>
<dbReference type="Proteomes" id="UP000283509">
    <property type="component" value="Unassembled WGS sequence"/>
</dbReference>
<feature type="compositionally biased region" description="Low complexity" evidence="1">
    <location>
        <begin position="893"/>
        <end position="904"/>
    </location>
</feature>
<proteinExistence type="predicted"/>
<evidence type="ECO:0000313" key="3">
    <source>
        <dbReference type="Proteomes" id="UP000283509"/>
    </source>
</evidence>
<protein>
    <submittedName>
        <fullName evidence="2">Uncharacterized protein</fullName>
    </submittedName>
</protein>
<feature type="compositionally biased region" description="Low complexity" evidence="1">
    <location>
        <begin position="843"/>
        <end position="857"/>
    </location>
</feature>
<evidence type="ECO:0000256" key="1">
    <source>
        <dbReference type="SAM" id="MobiDB-lite"/>
    </source>
</evidence>
<feature type="compositionally biased region" description="Low complexity" evidence="1">
    <location>
        <begin position="671"/>
        <end position="680"/>
    </location>
</feature>
<keyword evidence="3" id="KW-1185">Reference proteome</keyword>
<feature type="region of interest" description="Disordered" evidence="1">
    <location>
        <begin position="1"/>
        <end position="20"/>
    </location>
</feature>
<dbReference type="EMBL" id="QCYY01000795">
    <property type="protein sequence ID" value="ROT82626.1"/>
    <property type="molecule type" value="Genomic_DNA"/>
</dbReference>
<feature type="compositionally biased region" description="Polar residues" evidence="1">
    <location>
        <begin position="401"/>
        <end position="412"/>
    </location>
</feature>
<feature type="region of interest" description="Disordered" evidence="1">
    <location>
        <begin position="989"/>
        <end position="1025"/>
    </location>
</feature>
<feature type="compositionally biased region" description="Basic residues" evidence="1">
    <location>
        <begin position="584"/>
        <end position="596"/>
    </location>
</feature>
<evidence type="ECO:0000313" key="2">
    <source>
        <dbReference type="EMBL" id="ROT82626.1"/>
    </source>
</evidence>
<accession>A0A423U1N6</accession>
<feature type="compositionally biased region" description="Polar residues" evidence="1">
    <location>
        <begin position="908"/>
        <end position="921"/>
    </location>
</feature>
<feature type="compositionally biased region" description="Basic residues" evidence="1">
    <location>
        <begin position="724"/>
        <end position="739"/>
    </location>
</feature>
<name>A0A423U1N6_PENVA</name>
<dbReference type="AlphaFoldDB" id="A0A423U1N6"/>
<sequence length="1025" mass="111984">MPVSEVGLGGASQPSAQDSVVAGDGGEILYVSLDSAPEVAAPAITEEHLEQDVHAAQENGTDGFDSFLLTPDELLPVIGDLEPVTDYPDYDYVTEILEEVAATELPQEEVLAVTPAPTKNVTALEPEVETLISVVTSLPTKVEGESTHVEHHTEFEQSEAGAENYTLSHDAFAEQFLPNIPQAEVPSEDFPAAAAKSIQEDEFLYDAEPATEPVPVEEPVPEEVEAPATEVVPEIPVETTDSPVFAEEPANETNIEILSTKNQQNPPVNDLYGKYFDESDLDFGKGANDNDKLLFPAETEQKVRSKIEIKEVNGQLYEYEYLYYYDDEYPLYDYEYSSPVDVEPADADAPATRQQVADSQEANFIEPVRSSGRSRAIDSGSSSRSSSLRGRSSFRSREQDVNSIDNGVQSVTVEEDKLPAHTRFPPRTPVTTTPTVPEREPLFQESSRLGIDEHKQVPLVPEVTGLQSSHELQTSRGARVFDAEVPEVEAEVADTIYDEITTEEVPTTTFLPSALSLVNLYAFSRAADAEDMGEVTTEIPQSPDYETEIPIDYYYYDYESGAATDYPALTEAQPRPRQPIPAFQHHHHNRGSRRRVHADQVQASVDSTTERSGGFRNRFNKPRVSSFRNRGVTKKDNEVTEPTTERTATRARPRLPSRAGLLGSRFRGRGTTAAAAATTEPTEDVEAPVEETVVADVEAEAESSTDTLESVISTTAAPAPARGNTRRRPSISRHRFGGRRKPEAEAKKEAEEVPAEGEAPAEEAAVEAEAPQAAQAPQAPQGRPARPSRTRPSRPSLLRARTNPRHRGGARTEAPAEEAAAPAEEAPVDPAQQQTDVQHTAEEVVAGEGAEQDPAAAAEEEAAADEPADKRRPGVGIGGKRRVMLNRFNKNRSSAPSSTTTPQPKRAPSSNNRRTALTSLFNRRNRRPGRRNKGAAEEEPAAEEPVDAAEQEAPVEDDNQVAGLMNEEGRWGTFYSLKFCQNENKKLSQKWSSGTIHDDLPSPPSPPADDLTTTTSERLEVTTWT</sequence>
<feature type="compositionally biased region" description="Low complexity" evidence="1">
    <location>
        <begin position="1008"/>
        <end position="1025"/>
    </location>
</feature>
<feature type="compositionally biased region" description="Basic and acidic residues" evidence="1">
    <location>
        <begin position="633"/>
        <end position="648"/>
    </location>
</feature>
<reference evidence="2 3" key="2">
    <citation type="submission" date="2019-01" db="EMBL/GenBank/DDBJ databases">
        <title>The decoding of complex shrimp genome reveals the adaptation for benthos swimmer, frequently molting mechanism and breeding impact on genome.</title>
        <authorList>
            <person name="Sun Y."/>
            <person name="Gao Y."/>
            <person name="Yu Y."/>
        </authorList>
    </citation>
    <scope>NUCLEOTIDE SEQUENCE [LARGE SCALE GENOMIC DNA]</scope>
    <source>
        <tissue evidence="2">Muscle</tissue>
    </source>
</reference>
<feature type="compositionally biased region" description="Polar residues" evidence="1">
    <location>
        <begin position="704"/>
        <end position="716"/>
    </location>
</feature>
<feature type="compositionally biased region" description="Polar residues" evidence="1">
    <location>
        <begin position="352"/>
        <end position="362"/>
    </location>
</feature>
<feature type="compositionally biased region" description="Basic residues" evidence="1">
    <location>
        <begin position="923"/>
        <end position="933"/>
    </location>
</feature>
<reference evidence="2 3" key="1">
    <citation type="submission" date="2018-04" db="EMBL/GenBank/DDBJ databases">
        <authorList>
            <person name="Zhang X."/>
            <person name="Yuan J."/>
            <person name="Li F."/>
            <person name="Xiang J."/>
        </authorList>
    </citation>
    <scope>NUCLEOTIDE SEQUENCE [LARGE SCALE GENOMIC DNA]</scope>
    <source>
        <tissue evidence="2">Muscle</tissue>
    </source>
</reference>
<feature type="compositionally biased region" description="Low complexity" evidence="1">
    <location>
        <begin position="767"/>
        <end position="785"/>
    </location>
</feature>